<dbReference type="PROSITE" id="PS51186">
    <property type="entry name" value="GNAT"/>
    <property type="match status" value="1"/>
</dbReference>
<dbReference type="PANTHER" id="PTHR37817">
    <property type="entry name" value="N-ACETYLTRANSFERASE EIS"/>
    <property type="match status" value="1"/>
</dbReference>
<dbReference type="Pfam" id="PF13527">
    <property type="entry name" value="Acetyltransf_9"/>
    <property type="match status" value="1"/>
</dbReference>
<keyword evidence="3 4" id="KW-0012">Acyltransferase</keyword>
<dbReference type="InterPro" id="IPR025559">
    <property type="entry name" value="Eis_dom"/>
</dbReference>
<feature type="active site" description="Proton donor" evidence="4">
    <location>
        <position position="122"/>
    </location>
</feature>
<feature type="active site" description="Proton acceptor; via carboxylate" evidence="4">
    <location>
        <position position="394"/>
    </location>
</feature>
<evidence type="ECO:0000313" key="7">
    <source>
        <dbReference type="Proteomes" id="UP001327093"/>
    </source>
</evidence>
<dbReference type="RefSeq" id="WP_324265523.1">
    <property type="nucleotide sequence ID" value="NZ_JAWLNX010000006.1"/>
</dbReference>
<feature type="binding site" evidence="4">
    <location>
        <begin position="117"/>
        <end position="118"/>
    </location>
    <ligand>
        <name>acetyl-CoA</name>
        <dbReference type="ChEBI" id="CHEBI:57288"/>
    </ligand>
</feature>
<reference evidence="6 7" key="1">
    <citation type="submission" date="2023-10" db="EMBL/GenBank/DDBJ databases">
        <title>Saccharopolyspora sp. nov., isolated from mangrove soil.</title>
        <authorList>
            <person name="Lu Y."/>
            <person name="Liu W."/>
        </authorList>
    </citation>
    <scope>NUCLEOTIDE SEQUENCE [LARGE SCALE GENOMIC DNA]</scope>
    <source>
        <strain evidence="6 7">S2-29</strain>
    </source>
</reference>
<dbReference type="SUPFAM" id="SSF55718">
    <property type="entry name" value="SCP-like"/>
    <property type="match status" value="1"/>
</dbReference>
<proteinExistence type="inferred from homology"/>
<dbReference type="EMBL" id="JAWLNX010000006">
    <property type="protein sequence ID" value="MEB3367988.1"/>
    <property type="molecule type" value="Genomic_DNA"/>
</dbReference>
<evidence type="ECO:0000256" key="2">
    <source>
        <dbReference type="ARBA" id="ARBA00022679"/>
    </source>
</evidence>
<comment type="caution">
    <text evidence="6">The sequence shown here is derived from an EMBL/GenBank/DDBJ whole genome shotgun (WGS) entry which is preliminary data.</text>
</comment>
<evidence type="ECO:0000256" key="1">
    <source>
        <dbReference type="ARBA" id="ARBA00009213"/>
    </source>
</evidence>
<dbReference type="PANTHER" id="PTHR37817:SF1">
    <property type="entry name" value="N-ACETYLTRANSFERASE EIS"/>
    <property type="match status" value="1"/>
</dbReference>
<dbReference type="Pfam" id="PF13530">
    <property type="entry name" value="SCP2_2"/>
    <property type="match status" value="1"/>
</dbReference>
<dbReference type="Proteomes" id="UP001327093">
    <property type="component" value="Unassembled WGS sequence"/>
</dbReference>
<dbReference type="InterPro" id="IPR000182">
    <property type="entry name" value="GNAT_dom"/>
</dbReference>
<dbReference type="HAMAP" id="MF_01812">
    <property type="entry name" value="Eis"/>
    <property type="match status" value="1"/>
</dbReference>
<comment type="subunit">
    <text evidence="4">Homohexamer; trimer of dimers.</text>
</comment>
<keyword evidence="7" id="KW-1185">Reference proteome</keyword>
<dbReference type="InterPro" id="IPR016181">
    <property type="entry name" value="Acyl_CoA_acyltransferase"/>
</dbReference>
<evidence type="ECO:0000259" key="5">
    <source>
        <dbReference type="PROSITE" id="PS51186"/>
    </source>
</evidence>
<sequence>MGNLEARKLDAGEQDEFPAVFGAAFLEDSEADVARLRPIAPFVTALGVFDDAEMIGTAGHYDLTITLPGGHHSRLAGVTLVGVKPGHRRRGVLTSLIREQLDDLRESGVALAALYASEGAIYGRFGYGMASFENHLSLSGKPGFRTGVEVDDRPVREVERDRALPVIQQQHARIAANRVGWTGRADGSWEALELMRRSRNGRQPPRYALHPEGHVIYRPETKWTDRGPDYRLEITHLMAETPQAYAALWRYLLEFDLVRELHWGKAAIDEPIVHLLADPRAVDQRIVDGLWLRLVDVRAALAARELNGPDDVVLEVTDAFCPWNSGRWRLSGECTTAPAQVALDVADLAAAYLGGTTLSQLAAAGRVRELEPGALTAASRALATDRAPSCPDAF</sequence>
<dbReference type="InterPro" id="IPR022902">
    <property type="entry name" value="NAcTrfase_Eis"/>
</dbReference>
<keyword evidence="2 4" id="KW-0808">Transferase</keyword>
<dbReference type="InterPro" id="IPR036527">
    <property type="entry name" value="SCP2_sterol-bd_dom_sf"/>
</dbReference>
<dbReference type="CDD" id="cd04301">
    <property type="entry name" value="NAT_SF"/>
    <property type="match status" value="1"/>
</dbReference>
<evidence type="ECO:0000313" key="6">
    <source>
        <dbReference type="EMBL" id="MEB3367988.1"/>
    </source>
</evidence>
<name>A0ABU6A8U0_9PSEU</name>
<feature type="binding site" evidence="4">
    <location>
        <begin position="81"/>
        <end position="83"/>
    </location>
    <ligand>
        <name>acetyl-CoA</name>
        <dbReference type="ChEBI" id="CHEBI:57288"/>
    </ligand>
</feature>
<dbReference type="InterPro" id="IPR041380">
    <property type="entry name" value="Acetyltransf_17"/>
</dbReference>
<organism evidence="6 7">
    <name type="scientific">Saccharopolyspora mangrovi</name>
    <dbReference type="NCBI Taxonomy" id="3082379"/>
    <lineage>
        <taxon>Bacteria</taxon>
        <taxon>Bacillati</taxon>
        <taxon>Actinomycetota</taxon>
        <taxon>Actinomycetes</taxon>
        <taxon>Pseudonocardiales</taxon>
        <taxon>Pseudonocardiaceae</taxon>
        <taxon>Saccharopolyspora</taxon>
    </lineage>
</organism>
<feature type="domain" description="N-acetyltransferase" evidence="5">
    <location>
        <begin position="4"/>
        <end position="151"/>
    </location>
</feature>
<dbReference type="Gene3D" id="3.40.630.30">
    <property type="match status" value="2"/>
</dbReference>
<dbReference type="SUPFAM" id="SSF55729">
    <property type="entry name" value="Acyl-CoA N-acyltransferases (Nat)"/>
    <property type="match status" value="1"/>
</dbReference>
<dbReference type="Pfam" id="PF17668">
    <property type="entry name" value="Acetyltransf_17"/>
    <property type="match status" value="1"/>
</dbReference>
<comment type="similarity">
    <text evidence="1 4">Belongs to the acetyltransferase Eis family.</text>
</comment>
<dbReference type="Gene3D" id="3.30.1050.10">
    <property type="entry name" value="SCP2 sterol-binding domain"/>
    <property type="match status" value="1"/>
</dbReference>
<evidence type="ECO:0000256" key="3">
    <source>
        <dbReference type="ARBA" id="ARBA00023315"/>
    </source>
</evidence>
<feature type="binding site" evidence="4">
    <location>
        <begin position="89"/>
        <end position="94"/>
    </location>
    <ligand>
        <name>acetyl-CoA</name>
        <dbReference type="ChEBI" id="CHEBI:57288"/>
    </ligand>
</feature>
<accession>A0ABU6A8U0</accession>
<gene>
    <name evidence="6" type="ORF">R4I43_11285</name>
</gene>
<dbReference type="InterPro" id="IPR051554">
    <property type="entry name" value="Acetyltransferase_Eis"/>
</dbReference>
<dbReference type="NCBIfam" id="NF002367">
    <property type="entry name" value="PRK01346.1-4"/>
    <property type="match status" value="1"/>
</dbReference>
<protein>
    <submittedName>
        <fullName evidence="6">GNAT family N-acetyltransferase</fullName>
    </submittedName>
</protein>
<evidence type="ECO:0000256" key="4">
    <source>
        <dbReference type="HAMAP-Rule" id="MF_01812"/>
    </source>
</evidence>